<dbReference type="PROSITE" id="PS51257">
    <property type="entry name" value="PROKAR_LIPOPROTEIN"/>
    <property type="match status" value="1"/>
</dbReference>
<dbReference type="InterPro" id="IPR024311">
    <property type="entry name" value="Lipocalin-like"/>
</dbReference>
<reference evidence="2 3" key="1">
    <citation type="submission" date="2016-07" db="EMBL/GenBank/DDBJ databases">
        <authorList>
            <person name="Jeong J.-J."/>
            <person name="Kim D.W."/>
            <person name="Sang M.K."/>
            <person name="Choi I.-G."/>
            <person name="Kim K.D."/>
        </authorList>
    </citation>
    <scope>NUCLEOTIDE SEQUENCE [LARGE SCALE GENOMIC DNA]</scope>
    <source>
        <strain evidence="2 3">UTM-3</strain>
    </source>
</reference>
<feature type="domain" description="Lipocalin-like" evidence="1">
    <location>
        <begin position="32"/>
        <end position="120"/>
    </location>
</feature>
<dbReference type="Pfam" id="PF13648">
    <property type="entry name" value="Lipocalin_4"/>
    <property type="match status" value="1"/>
</dbReference>
<dbReference type="Proteomes" id="UP000092651">
    <property type="component" value="Unassembled WGS sequence"/>
</dbReference>
<protein>
    <recommendedName>
        <fullName evidence="1">Lipocalin-like domain-containing protein</fullName>
    </recommendedName>
</protein>
<organism evidence="2 3">
    <name type="scientific">Chryseobacterium artocarpi</name>
    <dbReference type="NCBI Taxonomy" id="1414727"/>
    <lineage>
        <taxon>Bacteria</taxon>
        <taxon>Pseudomonadati</taxon>
        <taxon>Bacteroidota</taxon>
        <taxon>Flavobacteriia</taxon>
        <taxon>Flavobacteriales</taxon>
        <taxon>Weeksellaceae</taxon>
        <taxon>Chryseobacterium group</taxon>
        <taxon>Chryseobacterium</taxon>
    </lineage>
</organism>
<dbReference type="AlphaFoldDB" id="A0A1B8Z8R9"/>
<accession>A0A1B8Z8R9</accession>
<dbReference type="EMBL" id="MAYH01000051">
    <property type="protein sequence ID" value="OCA68011.1"/>
    <property type="molecule type" value="Genomic_DNA"/>
</dbReference>
<gene>
    <name evidence="2" type="ORF">BBI01_21255</name>
</gene>
<evidence type="ECO:0000259" key="1">
    <source>
        <dbReference type="Pfam" id="PF13648"/>
    </source>
</evidence>
<keyword evidence="3" id="KW-1185">Reference proteome</keyword>
<dbReference type="RefSeq" id="WP_065396814.1">
    <property type="nucleotide sequence ID" value="NZ_MAYH01000051.1"/>
</dbReference>
<proteinExistence type="predicted"/>
<comment type="caution">
    <text evidence="2">The sequence shown here is derived from an EMBL/GenBank/DDBJ whole genome shotgun (WGS) entry which is preliminary data.</text>
</comment>
<sequence>MKKLFLPFAVFSAMVSCSNDDDSPKKEEAALLIGTWNQYKGEFYTTYDNKTQTVYPNGCESQNTVEYNETEVNVVNYESKDGKCEPAVPKNAKYTYDKETRKLTHGKEYIVTKITPTELVTEDHNTDWDGDGKKDVTTRYFRKIK</sequence>
<evidence type="ECO:0000313" key="2">
    <source>
        <dbReference type="EMBL" id="OCA68011.1"/>
    </source>
</evidence>
<dbReference type="OrthoDB" id="1257001at2"/>
<evidence type="ECO:0000313" key="3">
    <source>
        <dbReference type="Proteomes" id="UP000092651"/>
    </source>
</evidence>
<name>A0A1B8Z8R9_9FLAO</name>